<evidence type="ECO:0000259" key="2">
    <source>
        <dbReference type="Pfam" id="PF07715"/>
    </source>
</evidence>
<dbReference type="InterPro" id="IPR012910">
    <property type="entry name" value="Plug_dom"/>
</dbReference>
<dbReference type="InterPro" id="IPR023996">
    <property type="entry name" value="TonB-dep_OMP_SusC/RagA"/>
</dbReference>
<dbReference type="Pfam" id="PF07715">
    <property type="entry name" value="Plug"/>
    <property type="match status" value="1"/>
</dbReference>
<accession>A0AAJ5WLG1</accession>
<sequence length="1046" mass="115836">MFARYCRILLTVGCCALLLLPAVTRAQDSNTAAGANQVTGRVLDNYGHPLAGARITDQQAGSFTLTDANGSFSLRASKGNTLVITHPAFLVAEAKASTDRELSIRLAARPLPMTGTPAASISDTLIDISRRPDGKMKVLYGEKAVKTAIGATSTIYNEQLTTTPGSLYAYALPGRLAGLYTKQSSGWGALASASITSGELLFDIPNASLVGTSGSTDNNEISLALRGQSPVTIIDGIQRDIFALDPETIESISVQKDALSSVLLGQRSSKGVLLVTTKKPVQGAPQISLTAQTGVQTPLGLLDPLPAWQYAYLVNEALINGGSSPIYTKEQIDGYRTNKDPYLYPNVNWQDELLNKNSMLSRYSLNVTGGSPVARYLVNLNYTDQQGLFKEGGQNSYSTLLNMKRYLINTKVDVDLNKNLNIALQIFGRIQDGNQPGAGYSNLYQRMLVVPNNAYPIYNPNGSFGGATNYTANLFADLANSGYITNNDKELLSTVDITYKLDNYVPGMWFKGKANVSVLTSSIINRSKKTPVFKMSVSGADTSYARYGEISDQKNDFAITSSGNAWFYQAQLGYTKRISGHQLEAVALFDQLQTTYNFDLPSKTTNMAGKLSWNFAEKYMAEAALTYSGYDRFRPGNRFYAFYAAGLGWNMAQEDLVKDNLPWLNTFKWRINYGQTGNANVGYFIWRPAYQDQFLPYGYGVTHTALNGVYERPLVNVDAEPEKAHKLNIGLDIAVLRNRLSLSADYYRDSYYDLMQYRGSSIALIGNSYPLENIGKNRFTGTELSATWQDNIRDFNYYISANGSFSNSKILFMDEIGRRYSWNERTGQRVGANFGYIAEGLIQTQQEAATAATVSGYTLQPGDIKYRDLNGDGIIDQFDETNLDGNKPLFFYGISGGFNYKGFSFSVLFQGVQNRVQYLNSWETEFEFNTMNLNGNLYNHHLGRWTPENAATATYPRLTYGFNSNNHVQSTSFWQHSGDYIRLKNIELGYALPYSLTQRLRLGSVRIFVNAQNLATWAEFERGDPEVSGKEYPMQKVINTGINIKL</sequence>
<gene>
    <name evidence="3" type="ORF">P0Y53_16510</name>
</gene>
<dbReference type="EMBL" id="CP119311">
    <property type="protein sequence ID" value="WEK34091.1"/>
    <property type="molecule type" value="Genomic_DNA"/>
</dbReference>
<protein>
    <submittedName>
        <fullName evidence="3">SusC/RagA family TonB-linked outer membrane protein</fullName>
    </submittedName>
</protein>
<keyword evidence="1" id="KW-0732">Signal</keyword>
<feature type="domain" description="TonB-dependent receptor plug" evidence="2">
    <location>
        <begin position="196"/>
        <end position="272"/>
    </location>
</feature>
<dbReference type="AlphaFoldDB" id="A0AAJ5WLG1"/>
<feature type="signal peptide" evidence="1">
    <location>
        <begin position="1"/>
        <end position="26"/>
    </location>
</feature>
<dbReference type="SUPFAM" id="SSF56935">
    <property type="entry name" value="Porins"/>
    <property type="match status" value="1"/>
</dbReference>
<dbReference type="NCBIfam" id="TIGR04056">
    <property type="entry name" value="OMP_RagA_SusC"/>
    <property type="match status" value="1"/>
</dbReference>
<evidence type="ECO:0000313" key="3">
    <source>
        <dbReference type="EMBL" id="WEK34091.1"/>
    </source>
</evidence>
<dbReference type="Gene3D" id="2.170.130.10">
    <property type="entry name" value="TonB-dependent receptor, plug domain"/>
    <property type="match status" value="1"/>
</dbReference>
<proteinExistence type="predicted"/>
<reference evidence="3" key="1">
    <citation type="submission" date="2023-03" db="EMBL/GenBank/DDBJ databases">
        <title>Andean soil-derived lignocellulolytic bacterial consortium as a source of novel taxa and putative plastic-active enzymes.</title>
        <authorList>
            <person name="Diaz-Garcia L."/>
            <person name="Chuvochina M."/>
            <person name="Feuerriegel G."/>
            <person name="Bunk B."/>
            <person name="Sproer C."/>
            <person name="Streit W.R."/>
            <person name="Rodriguez L.M."/>
            <person name="Overmann J."/>
            <person name="Jimenez D.J."/>
        </authorList>
    </citation>
    <scope>NUCLEOTIDE SEQUENCE</scope>
    <source>
        <strain evidence="3">MAG 7</strain>
    </source>
</reference>
<name>A0AAJ5WLG1_9BACT</name>
<dbReference type="InterPro" id="IPR008969">
    <property type="entry name" value="CarboxyPept-like_regulatory"/>
</dbReference>
<dbReference type="Proteomes" id="UP001220610">
    <property type="component" value="Chromosome"/>
</dbReference>
<evidence type="ECO:0000313" key="4">
    <source>
        <dbReference type="Proteomes" id="UP001220610"/>
    </source>
</evidence>
<dbReference type="SUPFAM" id="SSF49464">
    <property type="entry name" value="Carboxypeptidase regulatory domain-like"/>
    <property type="match status" value="1"/>
</dbReference>
<organism evidence="3 4">
    <name type="scientific">Candidatus Pseudobacter hemicellulosilyticus</name>
    <dbReference type="NCBI Taxonomy" id="3121375"/>
    <lineage>
        <taxon>Bacteria</taxon>
        <taxon>Pseudomonadati</taxon>
        <taxon>Bacteroidota</taxon>
        <taxon>Chitinophagia</taxon>
        <taxon>Chitinophagales</taxon>
        <taxon>Chitinophagaceae</taxon>
        <taxon>Pseudobacter</taxon>
    </lineage>
</organism>
<feature type="chain" id="PRO_5042610613" evidence="1">
    <location>
        <begin position="27"/>
        <end position="1046"/>
    </location>
</feature>
<evidence type="ECO:0000256" key="1">
    <source>
        <dbReference type="SAM" id="SignalP"/>
    </source>
</evidence>
<dbReference type="InterPro" id="IPR037066">
    <property type="entry name" value="Plug_dom_sf"/>
</dbReference>